<dbReference type="InterPro" id="IPR051321">
    <property type="entry name" value="PHA/PHB_synthase"/>
</dbReference>
<protein>
    <submittedName>
        <fullName evidence="2">Polyhydroxyalkanoate depolymerase</fullName>
    </submittedName>
</protein>
<dbReference type="NCBIfam" id="TIGR01849">
    <property type="entry name" value="PHB_depoly_PhaZ"/>
    <property type="match status" value="1"/>
</dbReference>
<dbReference type="Proteomes" id="UP000269199">
    <property type="component" value="Chromosome"/>
</dbReference>
<sequence length="411" mass="46507">MLYQLHELNRAFLNPMMQWAETSAKLFSDPVSPLAHTPFSQRIAAGYELLYRLSKEYEKPQFNIGEVPVEGKPVGISEEVVETKPFCRLIHFKKDLPARQSAALKQPTVLVVAPLSGHHSTLLRETVRALLQEHDVFITDWTDARMVPVEQGDFHLHDYVYYVQDFIRTLGPDVHVISVCQPTVPVLAAISLMASANDPKLPKSMTMMGGPIDARKSPTAVNDLATEKPFSWFENTVIYSVPANYPGFGRKVYPGFLQHAGFVAMNPRRHAQSHWDFYMHLRNGDDASAEEHRKFYDEYNAVLDMPAEFYLETIKVVFQDFNLARGTWEIEGNLVRPQDIKSVALFTIEGELDDISGSGQTQAAQELCSSIPKARKQHFTVPKAGHYGIFSGRRWREIVCPKIGEFIRANA</sequence>
<evidence type="ECO:0000313" key="3">
    <source>
        <dbReference type="Proteomes" id="UP000269199"/>
    </source>
</evidence>
<dbReference type="InterPro" id="IPR009656">
    <property type="entry name" value="PHB_depo_C"/>
</dbReference>
<dbReference type="RefSeq" id="WP_058894918.1">
    <property type="nucleotide sequence ID" value="NZ_CP024996.1"/>
</dbReference>
<dbReference type="PANTHER" id="PTHR36837">
    <property type="entry name" value="POLY(3-HYDROXYALKANOATE) POLYMERASE SUBUNIT PHAC"/>
    <property type="match status" value="1"/>
</dbReference>
<dbReference type="PANTHER" id="PTHR36837:SF4">
    <property type="entry name" value="BLR0908 PROTEIN"/>
    <property type="match status" value="1"/>
</dbReference>
<evidence type="ECO:0000259" key="1">
    <source>
        <dbReference type="Pfam" id="PF06850"/>
    </source>
</evidence>
<dbReference type="Gene3D" id="3.40.50.1820">
    <property type="entry name" value="alpha/beta hydrolase"/>
    <property type="match status" value="1"/>
</dbReference>
<feature type="domain" description="PHB de-polymerase C-terminal" evidence="1">
    <location>
        <begin position="209"/>
        <end position="410"/>
    </location>
</feature>
<name>A0AAD0U7H6_9BURK</name>
<gene>
    <name evidence="2" type="ORF">RC54_07980</name>
</gene>
<dbReference type="InterPro" id="IPR010915">
    <property type="entry name" value="PHB_depoly_PhaZ"/>
</dbReference>
<proteinExistence type="predicted"/>
<dbReference type="PIRSF" id="PIRSF020818">
    <property type="entry name" value="PHB_depoly_PhaZ"/>
    <property type="match status" value="1"/>
</dbReference>
<organism evidence="2 3">
    <name type="scientific">Herbaspirillum rubrisubalbicans</name>
    <dbReference type="NCBI Taxonomy" id="80842"/>
    <lineage>
        <taxon>Bacteria</taxon>
        <taxon>Pseudomonadati</taxon>
        <taxon>Pseudomonadota</taxon>
        <taxon>Betaproteobacteria</taxon>
        <taxon>Burkholderiales</taxon>
        <taxon>Oxalobacteraceae</taxon>
        <taxon>Herbaspirillum</taxon>
    </lineage>
</organism>
<evidence type="ECO:0000313" key="2">
    <source>
        <dbReference type="EMBL" id="AYR23771.1"/>
    </source>
</evidence>
<reference evidence="2 3" key="1">
    <citation type="submission" date="2017-11" db="EMBL/GenBank/DDBJ databases">
        <title>Complete genome sequence of Herbaspirillum rubrisubalbicans DSM 11543.</title>
        <authorList>
            <person name="Chen M."/>
            <person name="An Q."/>
        </authorList>
    </citation>
    <scope>NUCLEOTIDE SEQUENCE [LARGE SCALE GENOMIC DNA]</scope>
    <source>
        <strain evidence="2 3">DSM 11543</strain>
    </source>
</reference>
<accession>A0AAD0U7H6</accession>
<dbReference type="AlphaFoldDB" id="A0AAD0U7H6"/>
<dbReference type="InterPro" id="IPR029058">
    <property type="entry name" value="AB_hydrolase_fold"/>
</dbReference>
<dbReference type="Pfam" id="PF06850">
    <property type="entry name" value="PHB_depo_C"/>
    <property type="match status" value="1"/>
</dbReference>
<dbReference type="EMBL" id="CP024996">
    <property type="protein sequence ID" value="AYR23771.1"/>
    <property type="molecule type" value="Genomic_DNA"/>
</dbReference>
<dbReference type="SUPFAM" id="SSF53474">
    <property type="entry name" value="alpha/beta-Hydrolases"/>
    <property type="match status" value="1"/>
</dbReference>